<accession>A0ABQ7XMK9</accession>
<dbReference type="NCBIfam" id="TIGR00756">
    <property type="entry name" value="PPR"/>
    <property type="match status" value="7"/>
</dbReference>
<dbReference type="Pfam" id="PF12854">
    <property type="entry name" value="PPR_1"/>
    <property type="match status" value="1"/>
</dbReference>
<gene>
    <name evidence="4" type="ORF">HID58_085423</name>
</gene>
<evidence type="ECO:0000256" key="3">
    <source>
        <dbReference type="PROSITE-ProRule" id="PRU00708"/>
    </source>
</evidence>
<feature type="repeat" description="PPR" evidence="3">
    <location>
        <begin position="344"/>
        <end position="378"/>
    </location>
</feature>
<feature type="non-terminal residue" evidence="4">
    <location>
        <position position="1"/>
    </location>
</feature>
<dbReference type="EMBL" id="JAGKQM010000019">
    <property type="protein sequence ID" value="KAH0857162.1"/>
    <property type="molecule type" value="Genomic_DNA"/>
</dbReference>
<dbReference type="Gene3D" id="1.25.40.10">
    <property type="entry name" value="Tetratricopeptide repeat domain"/>
    <property type="match status" value="3"/>
</dbReference>
<dbReference type="PANTHER" id="PTHR47938">
    <property type="entry name" value="RESPIRATORY COMPLEX I CHAPERONE (CIA84), PUTATIVE (AFU_ORTHOLOGUE AFUA_2G06020)-RELATED"/>
    <property type="match status" value="1"/>
</dbReference>
<comment type="similarity">
    <text evidence="1">Belongs to the PPR family. P subfamily.</text>
</comment>
<comment type="caution">
    <text evidence="4">The sequence shown here is derived from an EMBL/GenBank/DDBJ whole genome shotgun (WGS) entry which is preliminary data.</text>
</comment>
<feature type="repeat" description="PPR" evidence="3">
    <location>
        <begin position="198"/>
        <end position="232"/>
    </location>
</feature>
<sequence>CLKRDLNPLSFGEYSETPSTFDRLRKINITKPETETEENGSETMKKSIAMTAKRLLHRNLLENPKPRAASPPSFTHCGCWTRAFSSAIGLRERLSRNRLRDINLDDAIDLFDDMVESRPFPSIIDFNRLLNAIAKLKKHDGSKRANEALSFFKGVERKGVRPNVVTYTSLVKGLCNSGRWSDAARLLSEMIKRKISPNVITYSALVDAFVKNGKVLEAKELYEEMMRMCIVPDVVTYSSLINGLCVQGRIDEASEMFDLMVSKGCFPDVVSYNTLINGFCKSKRVEDGMRLFREMSQRGLMDSFGLSPDIWTYNILLGGLCDNGELEKALVIFEDMQRREMDLDIVTYTTIIRGMCEAGKVEDAWSLFCSLSLKGVKPDVVAYTTMMSGLCRKGRHCEIDALYTKMKGDGLMLNDGTLCLRDGDITLSAELIKEMLSRGYAPSGGCKKAVSLLCRVERCSIASLQRFCIWTLHIKGILHKCFTLCHQHHHNQRCAISGADKLSSSTSSSSRSTLEALFDATCRLIGAFFESSNLYIGPILVSNSSDNAFSSFEEITISKQMEV</sequence>
<keyword evidence="5" id="KW-1185">Reference proteome</keyword>
<evidence type="ECO:0000313" key="5">
    <source>
        <dbReference type="Proteomes" id="UP000824890"/>
    </source>
</evidence>
<evidence type="ECO:0000256" key="1">
    <source>
        <dbReference type="ARBA" id="ARBA00007626"/>
    </source>
</evidence>
<reference evidence="4 5" key="1">
    <citation type="submission" date="2021-05" db="EMBL/GenBank/DDBJ databases">
        <title>Genome Assembly of Synthetic Allotetraploid Brassica napus Reveals Homoeologous Exchanges between Subgenomes.</title>
        <authorList>
            <person name="Davis J.T."/>
        </authorList>
    </citation>
    <scope>NUCLEOTIDE SEQUENCE [LARGE SCALE GENOMIC DNA]</scope>
    <source>
        <strain evidence="5">cv. Da-Ae</strain>
        <tissue evidence="4">Seedling</tissue>
    </source>
</reference>
<evidence type="ECO:0008006" key="6">
    <source>
        <dbReference type="Google" id="ProtNLM"/>
    </source>
</evidence>
<organism evidence="4 5">
    <name type="scientific">Brassica napus</name>
    <name type="common">Rape</name>
    <dbReference type="NCBI Taxonomy" id="3708"/>
    <lineage>
        <taxon>Eukaryota</taxon>
        <taxon>Viridiplantae</taxon>
        <taxon>Streptophyta</taxon>
        <taxon>Embryophyta</taxon>
        <taxon>Tracheophyta</taxon>
        <taxon>Spermatophyta</taxon>
        <taxon>Magnoliopsida</taxon>
        <taxon>eudicotyledons</taxon>
        <taxon>Gunneridae</taxon>
        <taxon>Pentapetalae</taxon>
        <taxon>rosids</taxon>
        <taxon>malvids</taxon>
        <taxon>Brassicales</taxon>
        <taxon>Brassicaceae</taxon>
        <taxon>Brassiceae</taxon>
        <taxon>Brassica</taxon>
    </lineage>
</organism>
<keyword evidence="2" id="KW-0677">Repeat</keyword>
<dbReference type="InterPro" id="IPR011990">
    <property type="entry name" value="TPR-like_helical_dom_sf"/>
</dbReference>
<dbReference type="SUPFAM" id="SSF48452">
    <property type="entry name" value="TPR-like"/>
    <property type="match status" value="1"/>
</dbReference>
<dbReference type="InterPro" id="IPR002885">
    <property type="entry name" value="PPR_rpt"/>
</dbReference>
<dbReference type="Proteomes" id="UP000824890">
    <property type="component" value="Unassembled WGS sequence"/>
</dbReference>
<dbReference type="Pfam" id="PF13041">
    <property type="entry name" value="PPR_2"/>
    <property type="match status" value="3"/>
</dbReference>
<feature type="repeat" description="PPR" evidence="3">
    <location>
        <begin position="163"/>
        <end position="197"/>
    </location>
</feature>
<feature type="repeat" description="PPR" evidence="3">
    <location>
        <begin position="268"/>
        <end position="302"/>
    </location>
</feature>
<evidence type="ECO:0000313" key="4">
    <source>
        <dbReference type="EMBL" id="KAH0857162.1"/>
    </source>
</evidence>
<dbReference type="PROSITE" id="PS51375">
    <property type="entry name" value="PPR"/>
    <property type="match status" value="7"/>
</dbReference>
<proteinExistence type="inferred from homology"/>
<feature type="repeat" description="PPR" evidence="3">
    <location>
        <begin position="379"/>
        <end position="413"/>
    </location>
</feature>
<feature type="repeat" description="PPR" evidence="3">
    <location>
        <begin position="309"/>
        <end position="343"/>
    </location>
</feature>
<feature type="repeat" description="PPR" evidence="3">
    <location>
        <begin position="233"/>
        <end position="267"/>
    </location>
</feature>
<dbReference type="PANTHER" id="PTHR47938:SF46">
    <property type="entry name" value="PENTACOTRIPEPTIDE-REPEAT REGION OF PRORP DOMAIN-CONTAINING PROTEIN"/>
    <property type="match status" value="1"/>
</dbReference>
<protein>
    <recommendedName>
        <fullName evidence="6">Pentatricopeptide repeat-containing protein</fullName>
    </recommendedName>
</protein>
<evidence type="ECO:0000256" key="2">
    <source>
        <dbReference type="ARBA" id="ARBA00022737"/>
    </source>
</evidence>
<name>A0ABQ7XMK9_BRANA</name>